<name>A0A514DEU4_9CAUD</name>
<protein>
    <submittedName>
        <fullName evidence="1">Immunity repressor</fullName>
    </submittedName>
</protein>
<dbReference type="RefSeq" id="YP_010655466.1">
    <property type="nucleotide sequence ID" value="NC_070828.1"/>
</dbReference>
<dbReference type="Pfam" id="PF25746">
    <property type="entry name" value="Phage_Repressor_c"/>
    <property type="match status" value="1"/>
</dbReference>
<proteinExistence type="predicted"/>
<dbReference type="KEGG" id="vg:77931328"/>
<dbReference type="Proteomes" id="UP000316735">
    <property type="component" value="Segment"/>
</dbReference>
<gene>
    <name evidence="1" type="primary">22</name>
    <name evidence="1" type="ORF">SEA_DUBU_22</name>
</gene>
<dbReference type="InterPro" id="IPR058005">
    <property type="entry name" value="Repressor_C"/>
</dbReference>
<evidence type="ECO:0000313" key="1">
    <source>
        <dbReference type="EMBL" id="QDH92127.1"/>
    </source>
</evidence>
<accession>A0A514DEU4</accession>
<organism evidence="1 2">
    <name type="scientific">Streptomyces phage Dubu</name>
    <dbReference type="NCBI Taxonomy" id="2591226"/>
    <lineage>
        <taxon>Viruses</taxon>
        <taxon>Duplodnaviria</taxon>
        <taxon>Heunggongvirae</taxon>
        <taxon>Uroviricota</taxon>
        <taxon>Caudoviricetes</taxon>
        <taxon>Dubuvirus</taxon>
        <taxon>Dubuvirus dubu</taxon>
    </lineage>
</organism>
<keyword evidence="2" id="KW-1185">Reference proteome</keyword>
<dbReference type="EMBL" id="MK937595">
    <property type="protein sequence ID" value="QDH92127.1"/>
    <property type="molecule type" value="Genomic_DNA"/>
</dbReference>
<sequence>MAKQTKKQTAQDVIERVTTLRLAGDADGALALKEEALAAVKACAPKDRKALEEELENAYALEPQEAPSTEVALTSYHEVEGVDALVDEGVKAVKDAVDAGMKAADMARTIAETLLEARLKMPNKHGLADVTALSKFTKNIAHDTFVKAREDVDETEDVERWATHQSLAKAVRNRMSDVVVERLRSLDANPEAFPAETMEKAQAQFPDLSPTEAVYALYASVGIDLPRKGRTELAREDARRRAELVRKAAAGELPAGDDTEEAEADLEAVERLEKSFTRLAHRAEKLPEEERGKVKARINAVIATLAAEAAKL</sequence>
<evidence type="ECO:0000313" key="2">
    <source>
        <dbReference type="Proteomes" id="UP000316735"/>
    </source>
</evidence>
<reference evidence="1 2" key="1">
    <citation type="submission" date="2019-05" db="EMBL/GenBank/DDBJ databases">
        <authorList>
            <person name="Derk J.T."/>
            <person name="Gurtovaia V."/>
            <person name="Hoskins I.B.W."/>
            <person name="Meyer D.A."/>
            <person name="Wheatley K.M."/>
            <person name="Pape-Zambito D.A."/>
            <person name="Garlena R.A."/>
            <person name="Russell D.A."/>
            <person name="Pope W.H."/>
            <person name="Jacobs-Sera D."/>
            <person name="Hatfull G.F."/>
        </authorList>
    </citation>
    <scope>NUCLEOTIDE SEQUENCE [LARGE SCALE GENOMIC DNA]</scope>
</reference>
<dbReference type="GeneID" id="77931328"/>